<dbReference type="Pfam" id="PF16757">
    <property type="entry name" value="Fucosidase_C"/>
    <property type="match status" value="1"/>
</dbReference>
<evidence type="ECO:0000256" key="6">
    <source>
        <dbReference type="ARBA" id="ARBA00023180"/>
    </source>
</evidence>
<evidence type="ECO:0000256" key="4">
    <source>
        <dbReference type="ARBA" id="ARBA00022729"/>
    </source>
</evidence>
<comment type="similarity">
    <text evidence="2 10">Belongs to the glycosyl hydrolase 29 family.</text>
</comment>
<evidence type="ECO:0000259" key="12">
    <source>
        <dbReference type="Pfam" id="PF16757"/>
    </source>
</evidence>
<dbReference type="PIRSF" id="PIRSF001092">
    <property type="entry name" value="Alpha-L-fucosidase"/>
    <property type="match status" value="1"/>
</dbReference>
<dbReference type="Gene3D" id="3.20.20.80">
    <property type="entry name" value="Glycosidases"/>
    <property type="match status" value="1"/>
</dbReference>
<feature type="domain" description="Glycoside hydrolase family 29 N-terminal" evidence="11">
    <location>
        <begin position="15"/>
        <end position="348"/>
    </location>
</feature>
<dbReference type="EMBL" id="JBDJPC010000002">
    <property type="protein sequence ID" value="KAL1513457.1"/>
    <property type="molecule type" value="Genomic_DNA"/>
</dbReference>
<name>A0ABD1FAD3_HYPHA</name>
<evidence type="ECO:0000313" key="13">
    <source>
        <dbReference type="EMBL" id="KAL1513457.1"/>
    </source>
</evidence>
<evidence type="ECO:0000256" key="8">
    <source>
        <dbReference type="ARBA" id="ARBA00074133"/>
    </source>
</evidence>
<dbReference type="InterPro" id="IPR000933">
    <property type="entry name" value="Glyco_hydro_29"/>
</dbReference>
<comment type="caution">
    <text evidence="13">The sequence shown here is derived from an EMBL/GenBank/DDBJ whole genome shotgun (WGS) entry which is preliminary data.</text>
</comment>
<evidence type="ECO:0000256" key="5">
    <source>
        <dbReference type="ARBA" id="ARBA00022801"/>
    </source>
</evidence>
<evidence type="ECO:0000256" key="9">
    <source>
        <dbReference type="ARBA" id="ARBA00081661"/>
    </source>
</evidence>
<evidence type="ECO:0000256" key="10">
    <source>
        <dbReference type="PIRNR" id="PIRNR001092"/>
    </source>
</evidence>
<keyword evidence="5 10" id="KW-0378">Hydrolase</keyword>
<dbReference type="Proteomes" id="UP001566132">
    <property type="component" value="Unassembled WGS sequence"/>
</dbReference>
<sequence>MWRIFLLSLTMGTIHAQYEPNWKSLDTRPLPSWFDEAKIGVFIHWGVYSVPSVASEWFWNFWQTNSSQEITEYIENNFPPGFTYQEFAKDFTAELLNVTRWVDIFIKSGAKYVILTSKHHEGFSLWPSKYSYSWNAKDLGPHRDIVEELGEAVRKSNLTYGLYHSLFEWYHPLFLADQANNFTTQTFVDNKIMLEMKELVNRYQPLILWSDGSIAATDTYWKSTEFIAWLYNESPVKDFVVTNDRWGDGVVCKHGDFYTCDDRYDPGTLQNKKWENALTIDKKSWGFRRNAALEDYMTPLELLTVVVRTVSCGGNVLINVGPTKDGVITPIFEERLSQLGDWLEINGEAIYNSKPWTFQNDSLNSDVWYTTRDNTVYAINLDWPQDNDVILGSVIDLFKSTNTTVALLGNEGTLKWTLQSDRVVIQLPNKAIVKSVTAWVLKVIAF</sequence>
<dbReference type="InterPro" id="IPR013780">
    <property type="entry name" value="Glyco_hydro_b"/>
</dbReference>
<accession>A0ABD1FAD3</accession>
<reference evidence="13 14" key="1">
    <citation type="submission" date="2024-05" db="EMBL/GenBank/DDBJ databases">
        <title>Genetic variation in Jamaican populations of the coffee berry borer (Hypothenemus hampei).</title>
        <authorList>
            <person name="Errbii M."/>
            <person name="Myrie A."/>
        </authorList>
    </citation>
    <scope>NUCLEOTIDE SEQUENCE [LARGE SCALE GENOMIC DNA]</scope>
    <source>
        <strain evidence="13">JA-Hopewell-2020-01-JO</strain>
        <tissue evidence="13">Whole body</tissue>
    </source>
</reference>
<dbReference type="Gene3D" id="2.60.40.1180">
    <property type="entry name" value="Golgi alpha-mannosidase II"/>
    <property type="match status" value="1"/>
</dbReference>
<proteinExistence type="inferred from homology"/>
<dbReference type="EC" id="3.2.1.51" evidence="3"/>
<comment type="function">
    <text evidence="1">Alpha-L-fucosidase is responsible for hydrolyzing the alpha-1,6-linked fucose joined to the reducing-end N-acetylglucosamine of the carbohydrate moieties of glycoproteins.</text>
</comment>
<gene>
    <name evidence="13" type="ORF">ABEB36_002865</name>
</gene>
<feature type="domain" description="Alpha-L-fucosidase C-terminal" evidence="12">
    <location>
        <begin position="359"/>
        <end position="443"/>
    </location>
</feature>
<organism evidence="13 14">
    <name type="scientific">Hypothenemus hampei</name>
    <name type="common">Coffee berry borer</name>
    <dbReference type="NCBI Taxonomy" id="57062"/>
    <lineage>
        <taxon>Eukaryota</taxon>
        <taxon>Metazoa</taxon>
        <taxon>Ecdysozoa</taxon>
        <taxon>Arthropoda</taxon>
        <taxon>Hexapoda</taxon>
        <taxon>Insecta</taxon>
        <taxon>Pterygota</taxon>
        <taxon>Neoptera</taxon>
        <taxon>Endopterygota</taxon>
        <taxon>Coleoptera</taxon>
        <taxon>Polyphaga</taxon>
        <taxon>Cucujiformia</taxon>
        <taxon>Curculionidae</taxon>
        <taxon>Scolytinae</taxon>
        <taxon>Hypothenemus</taxon>
    </lineage>
</organism>
<dbReference type="InterPro" id="IPR017853">
    <property type="entry name" value="GH"/>
</dbReference>
<keyword evidence="6" id="KW-0325">Glycoprotein</keyword>
<dbReference type="InterPro" id="IPR057739">
    <property type="entry name" value="Glyco_hydro_29_N"/>
</dbReference>
<dbReference type="FunFam" id="3.20.20.80:FF:000027">
    <property type="entry name" value="Alpha-L-fucosidase"/>
    <property type="match status" value="1"/>
</dbReference>
<protein>
    <recommendedName>
        <fullName evidence="8">Putative alpha-L-fucosidase</fullName>
        <ecNumber evidence="3">3.2.1.51</ecNumber>
    </recommendedName>
    <alternativeName>
        <fullName evidence="9">Alpha-L-fucoside fucohydrolase</fullName>
    </alternativeName>
</protein>
<dbReference type="SUPFAM" id="SSF51445">
    <property type="entry name" value="(Trans)glycosidases"/>
    <property type="match status" value="1"/>
</dbReference>
<evidence type="ECO:0000256" key="7">
    <source>
        <dbReference type="ARBA" id="ARBA00023295"/>
    </source>
</evidence>
<evidence type="ECO:0000256" key="3">
    <source>
        <dbReference type="ARBA" id="ARBA00012662"/>
    </source>
</evidence>
<dbReference type="AlphaFoldDB" id="A0ABD1FAD3"/>
<keyword evidence="4 10" id="KW-0732">Signal</keyword>
<evidence type="ECO:0000256" key="2">
    <source>
        <dbReference type="ARBA" id="ARBA00007951"/>
    </source>
</evidence>
<dbReference type="PANTHER" id="PTHR10030">
    <property type="entry name" value="ALPHA-L-FUCOSIDASE"/>
    <property type="match status" value="1"/>
</dbReference>
<evidence type="ECO:0000313" key="14">
    <source>
        <dbReference type="Proteomes" id="UP001566132"/>
    </source>
</evidence>
<evidence type="ECO:0000256" key="1">
    <source>
        <dbReference type="ARBA" id="ARBA00004071"/>
    </source>
</evidence>
<dbReference type="Pfam" id="PF01120">
    <property type="entry name" value="Alpha_L_fucos"/>
    <property type="match status" value="1"/>
</dbReference>
<evidence type="ECO:0000259" key="11">
    <source>
        <dbReference type="Pfam" id="PF01120"/>
    </source>
</evidence>
<dbReference type="PANTHER" id="PTHR10030:SF37">
    <property type="entry name" value="ALPHA-L-FUCOSIDASE-RELATED"/>
    <property type="match status" value="1"/>
</dbReference>
<dbReference type="InterPro" id="IPR016286">
    <property type="entry name" value="FUC_metazoa-typ"/>
</dbReference>
<keyword evidence="7 10" id="KW-0326">Glycosidase</keyword>
<dbReference type="SMART" id="SM00812">
    <property type="entry name" value="Alpha_L_fucos"/>
    <property type="match status" value="1"/>
</dbReference>
<dbReference type="InterPro" id="IPR031919">
    <property type="entry name" value="Fucosidase_C"/>
</dbReference>
<dbReference type="PRINTS" id="PR00741">
    <property type="entry name" value="GLHYDRLASE29"/>
</dbReference>
<feature type="signal peptide" evidence="10">
    <location>
        <begin position="1"/>
        <end position="16"/>
    </location>
</feature>
<dbReference type="GO" id="GO:0004560">
    <property type="term" value="F:alpha-L-fucosidase activity"/>
    <property type="evidence" value="ECO:0007669"/>
    <property type="project" value="UniProtKB-EC"/>
</dbReference>
<keyword evidence="14" id="KW-1185">Reference proteome</keyword>
<feature type="chain" id="PRO_5044536812" description="Putative alpha-L-fucosidase" evidence="10">
    <location>
        <begin position="17"/>
        <end position="446"/>
    </location>
</feature>